<reference evidence="2 3" key="1">
    <citation type="submission" date="2018-03" db="EMBL/GenBank/DDBJ databases">
        <title>Genome sequence of Clostridium liquoris DSM 100320.</title>
        <authorList>
            <person name="Poehlein A."/>
            <person name="Daniel R."/>
        </authorList>
    </citation>
    <scope>NUCLEOTIDE SEQUENCE [LARGE SCALE GENOMIC DNA]</scope>
    <source>
        <strain evidence="2 3">DSM 100320</strain>
    </source>
</reference>
<evidence type="ECO:0000259" key="1">
    <source>
        <dbReference type="Pfam" id="PF00144"/>
    </source>
</evidence>
<organism evidence="2 3">
    <name type="scientific">Clostridium liquoris</name>
    <dbReference type="NCBI Taxonomy" id="1289519"/>
    <lineage>
        <taxon>Bacteria</taxon>
        <taxon>Bacillati</taxon>
        <taxon>Bacillota</taxon>
        <taxon>Clostridia</taxon>
        <taxon>Eubacteriales</taxon>
        <taxon>Clostridiaceae</taxon>
        <taxon>Clostridium</taxon>
    </lineage>
</organism>
<sequence>MTNIGAERFEKVFNKFTNLKEINEGILLIESTNGEFSFCKGYGGKGLNSPFLMASITKLFTTTCILILLEQGKLSLDDKISEHFDKNIIKGIHVYNGKDYSLELTISDLLFQTSGLPDVYLEGKDSVRSRAILEDFYITFIDMIDMVKNLKPHFAPRKGEKAYYADINFDLLGEIIGNISGFKLSEAYKNYIFEPLGLSHTYLPENENDGIPHIYYMNQVIHRPKLVISCGASGGCITTAHELMIFTKAFFGGKLFNKNIFNSLSTYNKLQVSMGPIYYGGGYMQIPLNGVISLFMGKGELIGHSGSTGSFAFYYPLKELFFVGDINQMAKAALPIRLSMQLAMAAK</sequence>
<accession>A0A2T0B9X9</accession>
<evidence type="ECO:0000313" key="3">
    <source>
        <dbReference type="Proteomes" id="UP000239706"/>
    </source>
</evidence>
<proteinExistence type="predicted"/>
<gene>
    <name evidence="2" type="primary">pbpX</name>
    <name evidence="2" type="ORF">CLLI_02670</name>
</gene>
<evidence type="ECO:0000313" key="2">
    <source>
        <dbReference type="EMBL" id="PRR80694.1"/>
    </source>
</evidence>
<dbReference type="RefSeq" id="WP_106062461.1">
    <property type="nucleotide sequence ID" value="NZ_PVXO01000005.1"/>
</dbReference>
<protein>
    <submittedName>
        <fullName evidence="2">Putative penicillin-binding protein PbpX</fullName>
    </submittedName>
</protein>
<dbReference type="AlphaFoldDB" id="A0A2T0B9X9"/>
<dbReference type="Pfam" id="PF00144">
    <property type="entry name" value="Beta-lactamase"/>
    <property type="match status" value="1"/>
</dbReference>
<keyword evidence="3" id="KW-1185">Reference proteome</keyword>
<dbReference type="InterPro" id="IPR012338">
    <property type="entry name" value="Beta-lactam/transpept-like"/>
</dbReference>
<dbReference type="OrthoDB" id="9797709at2"/>
<name>A0A2T0B9X9_9CLOT</name>
<dbReference type="EMBL" id="PVXO01000005">
    <property type="protein sequence ID" value="PRR80694.1"/>
    <property type="molecule type" value="Genomic_DNA"/>
</dbReference>
<dbReference type="Proteomes" id="UP000239706">
    <property type="component" value="Unassembled WGS sequence"/>
</dbReference>
<dbReference type="SUPFAM" id="SSF56601">
    <property type="entry name" value="beta-lactamase/transpeptidase-like"/>
    <property type="match status" value="1"/>
</dbReference>
<dbReference type="InterPro" id="IPR050789">
    <property type="entry name" value="Diverse_Enzym_Activities"/>
</dbReference>
<feature type="domain" description="Beta-lactamase-related" evidence="1">
    <location>
        <begin position="38"/>
        <end position="330"/>
    </location>
</feature>
<dbReference type="InterPro" id="IPR001466">
    <property type="entry name" value="Beta-lactam-related"/>
</dbReference>
<dbReference type="PANTHER" id="PTHR43283">
    <property type="entry name" value="BETA-LACTAMASE-RELATED"/>
    <property type="match status" value="1"/>
</dbReference>
<dbReference type="Gene3D" id="3.40.710.10">
    <property type="entry name" value="DD-peptidase/beta-lactamase superfamily"/>
    <property type="match status" value="1"/>
</dbReference>
<comment type="caution">
    <text evidence="2">The sequence shown here is derived from an EMBL/GenBank/DDBJ whole genome shotgun (WGS) entry which is preliminary data.</text>
</comment>